<dbReference type="Pfam" id="PF00152">
    <property type="entry name" value="tRNA-synt_2"/>
    <property type="match status" value="1"/>
</dbReference>
<dbReference type="InterPro" id="IPR012340">
    <property type="entry name" value="NA-bd_OB-fold"/>
</dbReference>
<dbReference type="GO" id="GO:0005524">
    <property type="term" value="F:ATP binding"/>
    <property type="evidence" value="ECO:0007669"/>
    <property type="project" value="UniProtKB-KW"/>
</dbReference>
<dbReference type="SUPFAM" id="SSF50249">
    <property type="entry name" value="Nucleic acid-binding proteins"/>
    <property type="match status" value="1"/>
</dbReference>
<dbReference type="Gene3D" id="2.40.50.140">
    <property type="entry name" value="Nucleic acid-binding proteins"/>
    <property type="match status" value="1"/>
</dbReference>
<evidence type="ECO:0000256" key="10">
    <source>
        <dbReference type="ARBA" id="ARBA00029886"/>
    </source>
</evidence>
<dbReference type="PROSITE" id="PS50862">
    <property type="entry name" value="AA_TRNA_LIGASE_II"/>
    <property type="match status" value="1"/>
</dbReference>
<evidence type="ECO:0000256" key="8">
    <source>
        <dbReference type="ARBA" id="ARBA00022917"/>
    </source>
</evidence>
<evidence type="ECO:0000256" key="4">
    <source>
        <dbReference type="ARBA" id="ARBA00022490"/>
    </source>
</evidence>
<evidence type="ECO:0000256" key="9">
    <source>
        <dbReference type="ARBA" id="ARBA00023146"/>
    </source>
</evidence>
<dbReference type="PRINTS" id="PR01042">
    <property type="entry name" value="TRNASYNTHASP"/>
</dbReference>
<evidence type="ECO:0000259" key="13">
    <source>
        <dbReference type="PROSITE" id="PS50862"/>
    </source>
</evidence>
<reference evidence="14" key="1">
    <citation type="submission" date="2022-07" db="EMBL/GenBank/DDBJ databases">
        <title>Genome Sequence of Agrocybe chaxingu.</title>
        <authorList>
            <person name="Buettner E."/>
        </authorList>
    </citation>
    <scope>NUCLEOTIDE SEQUENCE</scope>
    <source>
        <strain evidence="14">MP-N11</strain>
    </source>
</reference>
<keyword evidence="9" id="KW-0030">Aminoacyl-tRNA synthetase</keyword>
<evidence type="ECO:0000256" key="6">
    <source>
        <dbReference type="ARBA" id="ARBA00022741"/>
    </source>
</evidence>
<dbReference type="Proteomes" id="UP001148786">
    <property type="component" value="Unassembled WGS sequence"/>
</dbReference>
<evidence type="ECO:0000313" key="15">
    <source>
        <dbReference type="Proteomes" id="UP001148786"/>
    </source>
</evidence>
<comment type="caution">
    <text evidence="14">The sequence shown here is derived from an EMBL/GenBank/DDBJ whole genome shotgun (WGS) entry which is preliminary data.</text>
</comment>
<dbReference type="Pfam" id="PF20917">
    <property type="entry name" value="AsnRS_N"/>
    <property type="match status" value="1"/>
</dbReference>
<name>A0A9W8K2Y1_9AGAR</name>
<gene>
    <name evidence="14" type="ORF">NLJ89_g4610</name>
</gene>
<dbReference type="InterPro" id="IPR004364">
    <property type="entry name" value="Aa-tRNA-synt_II"/>
</dbReference>
<evidence type="ECO:0000256" key="3">
    <source>
        <dbReference type="ARBA" id="ARBA00012816"/>
    </source>
</evidence>
<keyword evidence="6" id="KW-0547">Nucleotide-binding</keyword>
<comment type="catalytic activity">
    <reaction evidence="11">
        <text>tRNA(Asn) + L-asparagine + ATP = L-asparaginyl-tRNA(Asn) + AMP + diphosphate + H(+)</text>
        <dbReference type="Rhea" id="RHEA:11180"/>
        <dbReference type="Rhea" id="RHEA-COMP:9659"/>
        <dbReference type="Rhea" id="RHEA-COMP:9674"/>
        <dbReference type="ChEBI" id="CHEBI:15378"/>
        <dbReference type="ChEBI" id="CHEBI:30616"/>
        <dbReference type="ChEBI" id="CHEBI:33019"/>
        <dbReference type="ChEBI" id="CHEBI:58048"/>
        <dbReference type="ChEBI" id="CHEBI:78442"/>
        <dbReference type="ChEBI" id="CHEBI:78515"/>
        <dbReference type="ChEBI" id="CHEBI:456215"/>
        <dbReference type="EC" id="6.1.1.22"/>
    </reaction>
</comment>
<feature type="domain" description="Aminoacyl-transfer RNA synthetases class-II family profile" evidence="13">
    <location>
        <begin position="249"/>
        <end position="532"/>
    </location>
</feature>
<evidence type="ECO:0000256" key="7">
    <source>
        <dbReference type="ARBA" id="ARBA00022840"/>
    </source>
</evidence>
<evidence type="ECO:0000256" key="5">
    <source>
        <dbReference type="ARBA" id="ARBA00022598"/>
    </source>
</evidence>
<keyword evidence="7" id="KW-0067">ATP-binding</keyword>
<dbReference type="Pfam" id="PF01336">
    <property type="entry name" value="tRNA_anti-codon"/>
    <property type="match status" value="1"/>
</dbReference>
<dbReference type="GO" id="GO:0003676">
    <property type="term" value="F:nucleic acid binding"/>
    <property type="evidence" value="ECO:0007669"/>
    <property type="project" value="InterPro"/>
</dbReference>
<evidence type="ECO:0000256" key="2">
    <source>
        <dbReference type="ARBA" id="ARBA00008226"/>
    </source>
</evidence>
<sequence>MSKIYVDETAGSDTTGTGTLEQPYQSLAQAVYAHGESAAFLIRKGSEAEYDEPTQSSLKKAKKNAAGIEKKKKKEEEQAHRDALKQGEEKEKREKLLEESKKIVLEEDSSLPAATRAKISHLTNLRSKRVRVFGWVHRHRDQKGIIFVVLRDGTGYLQAVFSGRVAQTYDALTLTLESSIELTGMLQEVPEGKTAPGGHELVVDYWRVLGAAPGADDAFTNRLNEKSDPSIQADLRHLVLRGETASSVLRLRAYLLSAFRESLVSENLIEVTPPCLVQTQVEGGATLFTLDYYGQPAFLTQSSQLYLETCLPSLGDVFCVQESFRAENSHTRRHLSEYTHLEGELAFITFEDLMAHIEEIICKTVDILLANPTSAALIKHLNPNFQAPRATLHAPARPAEDADGNPIKDEQGQVVMVEHQVGDDIAEAAERQMTDIIGTPIFLHGFPAELKAFYMKKVPKEEGDTGPTFTESCDLLMPNVGEIVGGSMRIADMEELLAAYKREGIDPEPYYWFTDQRKYGTCEHGGYGLGVEVSGYL</sequence>
<evidence type="ECO:0000256" key="12">
    <source>
        <dbReference type="SAM" id="MobiDB-lite"/>
    </source>
</evidence>
<feature type="compositionally biased region" description="Polar residues" evidence="12">
    <location>
        <begin position="11"/>
        <end position="20"/>
    </location>
</feature>
<evidence type="ECO:0000313" key="14">
    <source>
        <dbReference type="EMBL" id="KAJ3510556.1"/>
    </source>
</evidence>
<protein>
    <recommendedName>
        <fullName evidence="3">asparagine--tRNA ligase</fullName>
        <ecNumber evidence="3">6.1.1.22</ecNumber>
    </recommendedName>
    <alternativeName>
        <fullName evidence="10">Asparaginyl-tRNA synthetase</fullName>
    </alternativeName>
</protein>
<accession>A0A9W8K2Y1</accession>
<dbReference type="AlphaFoldDB" id="A0A9W8K2Y1"/>
<dbReference type="InterPro" id="IPR006195">
    <property type="entry name" value="aa-tRNA-synth_II"/>
</dbReference>
<comment type="subcellular location">
    <subcellularLocation>
        <location evidence="1">Cytoplasm</location>
    </subcellularLocation>
</comment>
<comment type="similarity">
    <text evidence="2">Belongs to the class-II aminoacyl-tRNA synthetase family.</text>
</comment>
<feature type="region of interest" description="Disordered" evidence="12">
    <location>
        <begin position="1"/>
        <end position="20"/>
    </location>
</feature>
<keyword evidence="8" id="KW-0648">Protein biosynthesis</keyword>
<dbReference type="Gene3D" id="3.30.1910.20">
    <property type="entry name" value="asparaginyl-tRNA synthetase, N-terminal domain"/>
    <property type="match status" value="1"/>
</dbReference>
<evidence type="ECO:0000256" key="1">
    <source>
        <dbReference type="ARBA" id="ARBA00004496"/>
    </source>
</evidence>
<dbReference type="Gene3D" id="3.30.930.10">
    <property type="entry name" value="Bira Bifunctional Protein, Domain 2"/>
    <property type="match status" value="1"/>
</dbReference>
<dbReference type="InterPro" id="IPR004365">
    <property type="entry name" value="NA-bd_OB_tRNA"/>
</dbReference>
<keyword evidence="4" id="KW-0963">Cytoplasm</keyword>
<proteinExistence type="inferred from homology"/>
<evidence type="ECO:0000256" key="11">
    <source>
        <dbReference type="ARBA" id="ARBA00047844"/>
    </source>
</evidence>
<feature type="region of interest" description="Disordered" evidence="12">
    <location>
        <begin position="49"/>
        <end position="93"/>
    </location>
</feature>
<dbReference type="OrthoDB" id="1931232at2759"/>
<dbReference type="InterPro" id="IPR045864">
    <property type="entry name" value="aa-tRNA-synth_II/BPL/LPL"/>
</dbReference>
<dbReference type="SUPFAM" id="SSF55681">
    <property type="entry name" value="Class II aaRS and biotin synthetases"/>
    <property type="match status" value="1"/>
</dbReference>
<keyword evidence="15" id="KW-1185">Reference proteome</keyword>
<dbReference type="EMBL" id="JANKHO010000390">
    <property type="protein sequence ID" value="KAJ3510556.1"/>
    <property type="molecule type" value="Genomic_DNA"/>
</dbReference>
<dbReference type="GO" id="GO:0006421">
    <property type="term" value="P:asparaginyl-tRNA aminoacylation"/>
    <property type="evidence" value="ECO:0007669"/>
    <property type="project" value="TreeGrafter"/>
</dbReference>
<organism evidence="14 15">
    <name type="scientific">Agrocybe chaxingu</name>
    <dbReference type="NCBI Taxonomy" id="84603"/>
    <lineage>
        <taxon>Eukaryota</taxon>
        <taxon>Fungi</taxon>
        <taxon>Dikarya</taxon>
        <taxon>Basidiomycota</taxon>
        <taxon>Agaricomycotina</taxon>
        <taxon>Agaricomycetes</taxon>
        <taxon>Agaricomycetidae</taxon>
        <taxon>Agaricales</taxon>
        <taxon>Agaricineae</taxon>
        <taxon>Strophariaceae</taxon>
        <taxon>Agrocybe</taxon>
    </lineage>
</organism>
<keyword evidence="5" id="KW-0436">Ligase</keyword>
<dbReference type="InterPro" id="IPR002312">
    <property type="entry name" value="Asp/Asn-tRNA-synth_IIb"/>
</dbReference>
<dbReference type="GO" id="GO:0005737">
    <property type="term" value="C:cytoplasm"/>
    <property type="evidence" value="ECO:0007669"/>
    <property type="project" value="UniProtKB-SubCell"/>
</dbReference>
<dbReference type="EC" id="6.1.1.22" evidence="3"/>
<dbReference type="CDD" id="cd04323">
    <property type="entry name" value="AsnRS_cyto_like_N"/>
    <property type="match status" value="1"/>
</dbReference>
<dbReference type="PANTHER" id="PTHR22594">
    <property type="entry name" value="ASPARTYL/LYSYL-TRNA SYNTHETASE"/>
    <property type="match status" value="1"/>
</dbReference>
<dbReference type="GO" id="GO:0004816">
    <property type="term" value="F:asparagine-tRNA ligase activity"/>
    <property type="evidence" value="ECO:0007669"/>
    <property type="project" value="UniProtKB-EC"/>
</dbReference>
<dbReference type="InterPro" id="IPR048952">
    <property type="entry name" value="AsnRS_N"/>
</dbReference>
<dbReference type="PANTHER" id="PTHR22594:SF16">
    <property type="entry name" value="ASPARAGINE--TRNA LIGASE, CYTOPLASMIC"/>
    <property type="match status" value="1"/>
</dbReference>
<feature type="compositionally biased region" description="Basic and acidic residues" evidence="12">
    <location>
        <begin position="74"/>
        <end position="93"/>
    </location>
</feature>